<feature type="domain" description="Thioredoxin-like fold" evidence="1">
    <location>
        <begin position="18"/>
        <end position="114"/>
    </location>
</feature>
<sequence>MLTLITFPEGLDEPCLSPFCLKSMIQLEMSGQDWTPEYTGNPAAGPLNRLPALRTPEGVIPESAFIQAYLEGKGADFYPGMSARRRAQGQALIRMIEEHLRLGLAHDRWLVDANWTHLGPVIFAEVPALMRPAVATLARRQVRAGLLSQGCARMTEDQRMECFLPDLDCLTDHLWETRYLLGDHPTAPDTIAVPVLSMIAGLPEETALRRAVRENPTLMAYIERGRAALYPEPSCYAVAA</sequence>
<evidence type="ECO:0000259" key="1">
    <source>
        <dbReference type="Pfam" id="PF17172"/>
    </source>
</evidence>
<dbReference type="InterPro" id="IPR026928">
    <property type="entry name" value="FAX/IsoI-like"/>
</dbReference>
<dbReference type="InterPro" id="IPR012336">
    <property type="entry name" value="Thioredoxin-like_fold"/>
</dbReference>
<dbReference type="Gene3D" id="1.20.1050.10">
    <property type="match status" value="1"/>
</dbReference>
<dbReference type="AlphaFoldDB" id="A0A1M5URW6"/>
<dbReference type="Gene3D" id="3.40.30.10">
    <property type="entry name" value="Glutaredoxin"/>
    <property type="match status" value="1"/>
</dbReference>
<organism evidence="2 3">
    <name type="scientific">Marivita hallyeonensis</name>
    <dbReference type="NCBI Taxonomy" id="996342"/>
    <lineage>
        <taxon>Bacteria</taxon>
        <taxon>Pseudomonadati</taxon>
        <taxon>Pseudomonadota</taxon>
        <taxon>Alphaproteobacteria</taxon>
        <taxon>Rhodobacterales</taxon>
        <taxon>Roseobacteraceae</taxon>
        <taxon>Marivita</taxon>
    </lineage>
</organism>
<keyword evidence="3" id="KW-1185">Reference proteome</keyword>
<dbReference type="InterPro" id="IPR036282">
    <property type="entry name" value="Glutathione-S-Trfase_C_sf"/>
</dbReference>
<dbReference type="GO" id="GO:0016740">
    <property type="term" value="F:transferase activity"/>
    <property type="evidence" value="ECO:0007669"/>
    <property type="project" value="UniProtKB-KW"/>
</dbReference>
<dbReference type="PANTHER" id="PTHR12289:SF41">
    <property type="entry name" value="FAILED AXON CONNECTIONS-RELATED"/>
    <property type="match status" value="1"/>
</dbReference>
<dbReference type="InterPro" id="IPR036249">
    <property type="entry name" value="Thioredoxin-like_sf"/>
</dbReference>
<dbReference type="SFLD" id="SFLDG01180">
    <property type="entry name" value="SUF1"/>
    <property type="match status" value="1"/>
</dbReference>
<dbReference type="STRING" id="996342.SAMN05443551_2770"/>
<protein>
    <submittedName>
        <fullName evidence="2">Glutathione S-transferase</fullName>
    </submittedName>
</protein>
<dbReference type="SFLD" id="SFLDG01200">
    <property type="entry name" value="SUF1.1"/>
    <property type="match status" value="1"/>
</dbReference>
<dbReference type="Proteomes" id="UP000184221">
    <property type="component" value="Unassembled WGS sequence"/>
</dbReference>
<dbReference type="SUPFAM" id="SSF52833">
    <property type="entry name" value="Thioredoxin-like"/>
    <property type="match status" value="1"/>
</dbReference>
<dbReference type="SUPFAM" id="SSF47616">
    <property type="entry name" value="GST C-terminal domain-like"/>
    <property type="match status" value="1"/>
</dbReference>
<name>A0A1M5URW6_9RHOB</name>
<dbReference type="InterPro" id="IPR050931">
    <property type="entry name" value="Mito_Protein_Transport_Metaxin"/>
</dbReference>
<dbReference type="CDD" id="cd03054">
    <property type="entry name" value="GST_N_Metaxin"/>
    <property type="match status" value="1"/>
</dbReference>
<dbReference type="RefSeq" id="WP_072778278.1">
    <property type="nucleotide sequence ID" value="NZ_FQXC01000003.1"/>
</dbReference>
<keyword evidence="2" id="KW-0808">Transferase</keyword>
<reference evidence="2 3" key="1">
    <citation type="submission" date="2016-11" db="EMBL/GenBank/DDBJ databases">
        <authorList>
            <person name="Jaros S."/>
            <person name="Januszkiewicz K."/>
            <person name="Wedrychowicz H."/>
        </authorList>
    </citation>
    <scope>NUCLEOTIDE SEQUENCE [LARGE SCALE GENOMIC DNA]</scope>
    <source>
        <strain evidence="2 3">DSM 29431</strain>
    </source>
</reference>
<proteinExistence type="predicted"/>
<dbReference type="OrthoDB" id="7664269at2"/>
<dbReference type="InterPro" id="IPR040079">
    <property type="entry name" value="Glutathione_S-Trfase"/>
</dbReference>
<dbReference type="Pfam" id="PF17172">
    <property type="entry name" value="GST_N_4"/>
    <property type="match status" value="1"/>
</dbReference>
<dbReference type="SFLD" id="SFLDS00019">
    <property type="entry name" value="Glutathione_Transferase_(cytos"/>
    <property type="match status" value="1"/>
</dbReference>
<dbReference type="EMBL" id="FQXC01000003">
    <property type="protein sequence ID" value="SHH65666.1"/>
    <property type="molecule type" value="Genomic_DNA"/>
</dbReference>
<dbReference type="Pfam" id="PF13410">
    <property type="entry name" value="GST_C_2"/>
    <property type="match status" value="1"/>
</dbReference>
<evidence type="ECO:0000313" key="3">
    <source>
        <dbReference type="Proteomes" id="UP000184221"/>
    </source>
</evidence>
<evidence type="ECO:0000313" key="2">
    <source>
        <dbReference type="EMBL" id="SHH65666.1"/>
    </source>
</evidence>
<gene>
    <name evidence="2" type="ORF">SAMN05443551_2770</name>
</gene>
<accession>A0A1M5URW6</accession>
<dbReference type="PANTHER" id="PTHR12289">
    <property type="entry name" value="METAXIN RELATED"/>
    <property type="match status" value="1"/>
</dbReference>